<comment type="caution">
    <text evidence="10">The sequence shown here is derived from an EMBL/GenBank/DDBJ whole genome shotgun (WGS) entry which is preliminary data.</text>
</comment>
<dbReference type="InterPro" id="IPR009042">
    <property type="entry name" value="RNA_pol_sigma70_r1_2"/>
</dbReference>
<dbReference type="EMBL" id="DSJL01000011">
    <property type="protein sequence ID" value="HEF65340.1"/>
    <property type="molecule type" value="Genomic_DNA"/>
</dbReference>
<dbReference type="GO" id="GO:0016987">
    <property type="term" value="F:sigma factor activity"/>
    <property type="evidence" value="ECO:0007669"/>
    <property type="project" value="UniProtKB-UniRule"/>
</dbReference>
<comment type="function">
    <text evidence="6">Sigma factors are initiation factors that promote the attachment of RNA polymerase to specific initiation sites and are then released. This sigma factor is the primary sigma factor during exponential growth.</text>
</comment>
<dbReference type="GO" id="GO:0003677">
    <property type="term" value="F:DNA binding"/>
    <property type="evidence" value="ECO:0007669"/>
    <property type="project" value="UniProtKB-UniRule"/>
</dbReference>
<dbReference type="NCBIfam" id="TIGR02937">
    <property type="entry name" value="sigma70-ECF"/>
    <property type="match status" value="1"/>
</dbReference>
<feature type="region of interest" description="Sigma-70 factor domain-4" evidence="6">
    <location>
        <begin position="444"/>
        <end position="497"/>
    </location>
</feature>
<dbReference type="AlphaFoldDB" id="A0A7C1X0V1"/>
<sequence>MTKAERRGRPKRSRDVMMKANESTDLPVPVDVMAILSAARAQGWLSREQLTALIEALGPDAAETILAELVAEGIVVPLEDGQAVDGALSVWDAEEETDPDLLVEDPVRLYLAEIGRVPLLTAEQEVQLGQAVEVAEYLAEFRRAHGEDPVAIVRGVWERFRAGWPLVEVFAEGLGLERQSRSAVLSAVLPLSAISPTVLRQALARFGANLEAMEEELRRRRLEFALFPEPLRQWSDPCEQALPPEPPLAQLGLTSDVLAAHWRRVQREGEEARRKLTEANLRLVVSIAKRYVGRGLTLLDLIQEGNLGLIRAVEKFQTHKGFKFSTYATWWIRQSITRALADQARTIRLPVHLVDTLNRLGRIARQLTQELGREPTTAELAAAANMPVERVRELLQAAQEPVSLEMPVGQEEESTLGEFLEDERTVAPLDAAAMSLLREHVQALLATLTERERRVLAMRFGLEDGQTYTLEEVGRAFGVTRERVRQIEAKALRKLRHPLRARALRDFLE</sequence>
<dbReference type="PROSITE" id="PS00716">
    <property type="entry name" value="SIGMA70_2"/>
    <property type="match status" value="1"/>
</dbReference>
<dbReference type="NCBIfam" id="TIGR02393">
    <property type="entry name" value="RpoD_Cterm"/>
    <property type="match status" value="1"/>
</dbReference>
<dbReference type="InterPro" id="IPR036388">
    <property type="entry name" value="WH-like_DNA-bd_sf"/>
</dbReference>
<evidence type="ECO:0000259" key="8">
    <source>
        <dbReference type="PROSITE" id="PS00715"/>
    </source>
</evidence>
<dbReference type="PANTHER" id="PTHR30603:SF60">
    <property type="entry name" value="RNA POLYMERASE SIGMA FACTOR RPOD"/>
    <property type="match status" value="1"/>
</dbReference>
<dbReference type="Gene3D" id="1.10.10.10">
    <property type="entry name" value="Winged helix-like DNA-binding domain superfamily/Winged helix DNA-binding domain"/>
    <property type="match status" value="2"/>
</dbReference>
<dbReference type="PRINTS" id="PR00046">
    <property type="entry name" value="SIGMA70FCT"/>
</dbReference>
<feature type="domain" description="RNA polymerase sigma-70" evidence="8">
    <location>
        <begin position="300"/>
        <end position="313"/>
    </location>
</feature>
<comment type="subunit">
    <text evidence="6">Interacts transiently with the RNA polymerase catalytic core.</text>
</comment>
<keyword evidence="4 6" id="KW-0238">DNA-binding</keyword>
<evidence type="ECO:0000256" key="4">
    <source>
        <dbReference type="ARBA" id="ARBA00023125"/>
    </source>
</evidence>
<dbReference type="InterPro" id="IPR000943">
    <property type="entry name" value="RNA_pol_sigma70"/>
</dbReference>
<dbReference type="InterPro" id="IPR007627">
    <property type="entry name" value="RNA_pol_sigma70_r2"/>
</dbReference>
<dbReference type="InterPro" id="IPR007630">
    <property type="entry name" value="RNA_pol_sigma70_r4"/>
</dbReference>
<dbReference type="CDD" id="cd06171">
    <property type="entry name" value="Sigma70_r4"/>
    <property type="match status" value="1"/>
</dbReference>
<dbReference type="Pfam" id="PF04545">
    <property type="entry name" value="Sigma70_r4"/>
    <property type="match status" value="1"/>
</dbReference>
<evidence type="ECO:0000256" key="2">
    <source>
        <dbReference type="ARBA" id="ARBA00023015"/>
    </source>
</evidence>
<dbReference type="Gene3D" id="1.10.601.10">
    <property type="entry name" value="RNA Polymerase Primary Sigma Factor"/>
    <property type="match status" value="2"/>
</dbReference>
<dbReference type="GO" id="GO:0005737">
    <property type="term" value="C:cytoplasm"/>
    <property type="evidence" value="ECO:0007669"/>
    <property type="project" value="UniProtKB-SubCell"/>
</dbReference>
<gene>
    <name evidence="10" type="primary">rpoD</name>
    <name evidence="6" type="synonym">sigA</name>
    <name evidence="10" type="ORF">ENP47_07060</name>
</gene>
<dbReference type="InterPro" id="IPR014284">
    <property type="entry name" value="RNA_pol_sigma-70_dom"/>
</dbReference>
<keyword evidence="3 6" id="KW-0731">Sigma factor</keyword>
<evidence type="ECO:0000256" key="7">
    <source>
        <dbReference type="SAM" id="MobiDB-lite"/>
    </source>
</evidence>
<feature type="region of interest" description="Sigma-70 factor domain-3" evidence="6">
    <location>
        <begin position="355"/>
        <end position="431"/>
    </location>
</feature>
<dbReference type="InterPro" id="IPR013324">
    <property type="entry name" value="RNA_pol_sigma_r3/r4-like"/>
</dbReference>
<dbReference type="FunFam" id="1.10.601.10:FF:000001">
    <property type="entry name" value="RNA polymerase sigma factor SigA"/>
    <property type="match status" value="1"/>
</dbReference>
<dbReference type="SUPFAM" id="SSF88946">
    <property type="entry name" value="Sigma2 domain of RNA polymerase sigma factors"/>
    <property type="match status" value="1"/>
</dbReference>
<evidence type="ECO:0000256" key="3">
    <source>
        <dbReference type="ARBA" id="ARBA00023082"/>
    </source>
</evidence>
<dbReference type="Pfam" id="PF04539">
    <property type="entry name" value="Sigma70_r3"/>
    <property type="match status" value="1"/>
</dbReference>
<dbReference type="InterPro" id="IPR012760">
    <property type="entry name" value="RNA_pol_sigma_RpoD_C"/>
</dbReference>
<evidence type="ECO:0000256" key="1">
    <source>
        <dbReference type="ARBA" id="ARBA00022490"/>
    </source>
</evidence>
<dbReference type="SUPFAM" id="SSF88659">
    <property type="entry name" value="Sigma3 and sigma4 domains of RNA polymerase sigma factors"/>
    <property type="match status" value="2"/>
</dbReference>
<feature type="region of interest" description="Sigma-70 factor domain-2" evidence="6">
    <location>
        <begin position="276"/>
        <end position="346"/>
    </location>
</feature>
<dbReference type="InterPro" id="IPR028630">
    <property type="entry name" value="Sigma70_RpoD"/>
</dbReference>
<feature type="short sequence motif" description="Interaction with polymerase core subunit RpoC" evidence="6">
    <location>
        <begin position="300"/>
        <end position="303"/>
    </location>
</feature>
<protein>
    <recommendedName>
        <fullName evidence="6">RNA polymerase sigma factor SigA</fullName>
    </recommendedName>
</protein>
<dbReference type="GO" id="GO:0006352">
    <property type="term" value="P:DNA-templated transcription initiation"/>
    <property type="evidence" value="ECO:0007669"/>
    <property type="project" value="UniProtKB-UniRule"/>
</dbReference>
<keyword evidence="1 6" id="KW-0963">Cytoplasm</keyword>
<name>A0A7C1X0V1_THERO</name>
<dbReference type="InterPro" id="IPR050239">
    <property type="entry name" value="Sigma-70_RNA_pol_init_factors"/>
</dbReference>
<comment type="similarity">
    <text evidence="6">Belongs to the sigma-70 factor family. RpoD/SigA subfamily.</text>
</comment>
<accession>A0A7C1X0V1</accession>
<keyword evidence="5 6" id="KW-0804">Transcription</keyword>
<dbReference type="Pfam" id="PF04542">
    <property type="entry name" value="Sigma70_r2"/>
    <property type="match status" value="1"/>
</dbReference>
<reference evidence="10" key="1">
    <citation type="journal article" date="2020" name="mSystems">
        <title>Genome- and Community-Level Interaction Insights into Carbon Utilization and Element Cycling Functions of Hydrothermarchaeota in Hydrothermal Sediment.</title>
        <authorList>
            <person name="Zhou Z."/>
            <person name="Liu Y."/>
            <person name="Xu W."/>
            <person name="Pan J."/>
            <person name="Luo Z.H."/>
            <person name="Li M."/>
        </authorList>
    </citation>
    <scope>NUCLEOTIDE SEQUENCE [LARGE SCALE GENOMIC DNA]</scope>
    <source>
        <strain evidence="10">SpSt-222</strain>
    </source>
</reference>
<evidence type="ECO:0000256" key="6">
    <source>
        <dbReference type="HAMAP-Rule" id="MF_00963"/>
    </source>
</evidence>
<evidence type="ECO:0000256" key="5">
    <source>
        <dbReference type="ARBA" id="ARBA00023163"/>
    </source>
</evidence>
<feature type="region of interest" description="Disordered" evidence="7">
    <location>
        <begin position="1"/>
        <end position="21"/>
    </location>
</feature>
<evidence type="ECO:0000313" key="10">
    <source>
        <dbReference type="EMBL" id="HEF65340.1"/>
    </source>
</evidence>
<feature type="compositionally biased region" description="Basic and acidic residues" evidence="7">
    <location>
        <begin position="1"/>
        <end position="17"/>
    </location>
</feature>
<dbReference type="PANTHER" id="PTHR30603">
    <property type="entry name" value="RNA POLYMERASE SIGMA FACTOR RPO"/>
    <property type="match status" value="1"/>
</dbReference>
<dbReference type="PROSITE" id="PS00715">
    <property type="entry name" value="SIGMA70_1"/>
    <property type="match status" value="1"/>
</dbReference>
<proteinExistence type="inferred from homology"/>
<dbReference type="Pfam" id="PF00140">
    <property type="entry name" value="Sigma70_r1_2"/>
    <property type="match status" value="1"/>
</dbReference>
<dbReference type="InterPro" id="IPR013325">
    <property type="entry name" value="RNA_pol_sigma_r2"/>
</dbReference>
<dbReference type="HAMAP" id="MF_00963">
    <property type="entry name" value="Sigma70_RpoD_SigA"/>
    <property type="match status" value="1"/>
</dbReference>
<comment type="subcellular location">
    <subcellularLocation>
        <location evidence="6">Cytoplasm</location>
    </subcellularLocation>
</comment>
<organism evidence="10">
    <name type="scientific">Thermomicrobium roseum</name>
    <dbReference type="NCBI Taxonomy" id="500"/>
    <lineage>
        <taxon>Bacteria</taxon>
        <taxon>Pseudomonadati</taxon>
        <taxon>Thermomicrobiota</taxon>
        <taxon>Thermomicrobia</taxon>
        <taxon>Thermomicrobiales</taxon>
        <taxon>Thermomicrobiaceae</taxon>
        <taxon>Thermomicrobium</taxon>
    </lineage>
</organism>
<keyword evidence="2 6" id="KW-0805">Transcription regulation</keyword>
<feature type="domain" description="RNA polymerase sigma-70" evidence="9">
    <location>
        <begin position="469"/>
        <end position="495"/>
    </location>
</feature>
<feature type="DNA-binding region" description="H-T-H motif" evidence="6">
    <location>
        <begin position="470"/>
        <end position="489"/>
    </location>
</feature>
<evidence type="ECO:0000259" key="9">
    <source>
        <dbReference type="PROSITE" id="PS00716"/>
    </source>
</evidence>
<dbReference type="InterPro" id="IPR007624">
    <property type="entry name" value="RNA_pol_sigma70_r3"/>
</dbReference>